<dbReference type="InterPro" id="IPR001254">
    <property type="entry name" value="Trypsin_dom"/>
</dbReference>
<dbReference type="InterPro" id="IPR033116">
    <property type="entry name" value="TRYPSIN_SER"/>
</dbReference>
<evidence type="ECO:0000256" key="1">
    <source>
        <dbReference type="ARBA" id="ARBA00022670"/>
    </source>
</evidence>
<dbReference type="InterPro" id="IPR009003">
    <property type="entry name" value="Peptidase_S1_PA"/>
</dbReference>
<evidence type="ECO:0000256" key="4">
    <source>
        <dbReference type="ARBA" id="ARBA00023157"/>
    </source>
</evidence>
<evidence type="ECO:0000256" key="2">
    <source>
        <dbReference type="ARBA" id="ARBA00022801"/>
    </source>
</evidence>
<dbReference type="PROSITE" id="PS50240">
    <property type="entry name" value="TRYPSIN_DOM"/>
    <property type="match status" value="1"/>
</dbReference>
<accession>A0ABY6LRI3</accession>
<evidence type="ECO:0000259" key="7">
    <source>
        <dbReference type="PROSITE" id="PS50240"/>
    </source>
</evidence>
<keyword evidence="9" id="KW-1185">Reference proteome</keyword>
<dbReference type="SUPFAM" id="SSF50494">
    <property type="entry name" value="Trypsin-like serine proteases"/>
    <property type="match status" value="1"/>
</dbReference>
<keyword evidence="2 5" id="KW-0378">Hydrolase</keyword>
<dbReference type="PROSITE" id="PS00134">
    <property type="entry name" value="TRYPSIN_HIS"/>
    <property type="match status" value="1"/>
</dbReference>
<dbReference type="Proteomes" id="UP001235939">
    <property type="component" value="Chromosome 23"/>
</dbReference>
<dbReference type="PRINTS" id="PR00722">
    <property type="entry name" value="CHYMOTRYPSIN"/>
</dbReference>
<dbReference type="SMART" id="SM00020">
    <property type="entry name" value="Tryp_SPc"/>
    <property type="match status" value="1"/>
</dbReference>
<dbReference type="PANTHER" id="PTHR24264:SF54">
    <property type="entry name" value="PEPTIDASE S1 DOMAIN-CONTAINING PROTEIN"/>
    <property type="match status" value="1"/>
</dbReference>
<organism evidence="8 9">
    <name type="scientific">Cordylochernes scorpioides</name>
    <dbReference type="NCBI Taxonomy" id="51811"/>
    <lineage>
        <taxon>Eukaryota</taxon>
        <taxon>Metazoa</taxon>
        <taxon>Ecdysozoa</taxon>
        <taxon>Arthropoda</taxon>
        <taxon>Chelicerata</taxon>
        <taxon>Arachnida</taxon>
        <taxon>Pseudoscorpiones</taxon>
        <taxon>Cheliferoidea</taxon>
        <taxon>Chernetidae</taxon>
        <taxon>Cordylochernes</taxon>
    </lineage>
</organism>
<dbReference type="CDD" id="cd00190">
    <property type="entry name" value="Tryp_SPc"/>
    <property type="match status" value="1"/>
</dbReference>
<dbReference type="InterPro" id="IPR043504">
    <property type="entry name" value="Peptidase_S1_PA_chymotrypsin"/>
</dbReference>
<dbReference type="EMBL" id="CP092885">
    <property type="protein sequence ID" value="UYV83164.1"/>
    <property type="molecule type" value="Genomic_DNA"/>
</dbReference>
<sequence>MVPARCPPLFILLLLVSAEALRPCHKNSTGQRRSKSLCAGRCGVQPSRSRRPANMMLKIYGGRESKPRVWPWQLAIHNSAGQVYCGATLIAPNWAVTAAHCIQHNFYLRLLEHDTSRPEGREKRARVRAIYVHPVFDPDTVHHDIALIRLNKRFKNITPACLPRPDFRPKRLKEEAVVLGWGKEHTDASFGSNVLKQAKVPVVPLKRCQKAYPFLDLTKGMLCAGYPDGRIDTCAGDSGGPLMTRHKGYWTLQGITSFGEGCGPHGSYGIYTRVAYYVPWIEKVMAAT</sequence>
<name>A0ABY6LRI3_9ARAC</name>
<feature type="signal peptide" evidence="6">
    <location>
        <begin position="1"/>
        <end position="20"/>
    </location>
</feature>
<evidence type="ECO:0000313" key="9">
    <source>
        <dbReference type="Proteomes" id="UP001235939"/>
    </source>
</evidence>
<dbReference type="PANTHER" id="PTHR24264">
    <property type="entry name" value="TRYPSIN-RELATED"/>
    <property type="match status" value="1"/>
</dbReference>
<keyword evidence="3 5" id="KW-0720">Serine protease</keyword>
<feature type="chain" id="PRO_5047233949" description="Peptidase S1 domain-containing protein" evidence="6">
    <location>
        <begin position="21"/>
        <end position="288"/>
    </location>
</feature>
<dbReference type="Pfam" id="PF00089">
    <property type="entry name" value="Trypsin"/>
    <property type="match status" value="1"/>
</dbReference>
<evidence type="ECO:0000256" key="5">
    <source>
        <dbReference type="RuleBase" id="RU363034"/>
    </source>
</evidence>
<feature type="domain" description="Peptidase S1" evidence="7">
    <location>
        <begin position="59"/>
        <end position="286"/>
    </location>
</feature>
<gene>
    <name evidence="8" type="ORF">LAZ67_23000042</name>
</gene>
<dbReference type="PROSITE" id="PS00135">
    <property type="entry name" value="TRYPSIN_SER"/>
    <property type="match status" value="1"/>
</dbReference>
<keyword evidence="1 5" id="KW-0645">Protease</keyword>
<evidence type="ECO:0000313" key="8">
    <source>
        <dbReference type="EMBL" id="UYV83164.1"/>
    </source>
</evidence>
<evidence type="ECO:0000256" key="6">
    <source>
        <dbReference type="SAM" id="SignalP"/>
    </source>
</evidence>
<dbReference type="InterPro" id="IPR050127">
    <property type="entry name" value="Serine_Proteases_S1"/>
</dbReference>
<keyword evidence="6" id="KW-0732">Signal</keyword>
<protein>
    <recommendedName>
        <fullName evidence="7">Peptidase S1 domain-containing protein</fullName>
    </recommendedName>
</protein>
<keyword evidence="4" id="KW-1015">Disulfide bond</keyword>
<dbReference type="InterPro" id="IPR018114">
    <property type="entry name" value="TRYPSIN_HIS"/>
</dbReference>
<evidence type="ECO:0000256" key="3">
    <source>
        <dbReference type="ARBA" id="ARBA00022825"/>
    </source>
</evidence>
<dbReference type="InterPro" id="IPR001314">
    <property type="entry name" value="Peptidase_S1A"/>
</dbReference>
<dbReference type="Gene3D" id="2.40.10.10">
    <property type="entry name" value="Trypsin-like serine proteases"/>
    <property type="match status" value="1"/>
</dbReference>
<reference evidence="8 9" key="1">
    <citation type="submission" date="2022-03" db="EMBL/GenBank/DDBJ databases">
        <title>A chromosomal length assembly of Cordylochernes scorpioides.</title>
        <authorList>
            <person name="Zeh D."/>
            <person name="Zeh J."/>
        </authorList>
    </citation>
    <scope>NUCLEOTIDE SEQUENCE [LARGE SCALE GENOMIC DNA]</scope>
    <source>
        <strain evidence="8">IN4F17</strain>
        <tissue evidence="8">Whole Body</tissue>
    </source>
</reference>
<proteinExistence type="predicted"/>